<dbReference type="InterPro" id="IPR005467">
    <property type="entry name" value="His_kinase_dom"/>
</dbReference>
<dbReference type="RefSeq" id="WP_271435407.1">
    <property type="nucleotide sequence ID" value="NZ_CP073355.1"/>
</dbReference>
<keyword evidence="3" id="KW-0597">Phosphoprotein</keyword>
<dbReference type="Pfam" id="PF02518">
    <property type="entry name" value="HATPase_c"/>
    <property type="match status" value="1"/>
</dbReference>
<dbReference type="Gene3D" id="3.30.450.40">
    <property type="match status" value="1"/>
</dbReference>
<dbReference type="InterPro" id="IPR003594">
    <property type="entry name" value="HATPase_dom"/>
</dbReference>
<dbReference type="SUPFAM" id="SSF55781">
    <property type="entry name" value="GAF domain-like"/>
    <property type="match status" value="1"/>
</dbReference>
<dbReference type="SMART" id="SM00387">
    <property type="entry name" value="HATPase_c"/>
    <property type="match status" value="1"/>
</dbReference>
<dbReference type="KEGG" id="taqu:KDW03_00270"/>
<keyword evidence="5 8" id="KW-0418">Kinase</keyword>
<keyword evidence="6" id="KW-0902">Two-component regulatory system</keyword>
<proteinExistence type="predicted"/>
<dbReference type="AlphaFoldDB" id="A0AAX3BF55"/>
<gene>
    <name evidence="8" type="ORF">KDW03_00270</name>
</gene>
<comment type="catalytic activity">
    <reaction evidence="1">
        <text>ATP + protein L-histidine = ADP + protein N-phospho-L-histidine.</text>
        <dbReference type="EC" id="2.7.13.3"/>
    </reaction>
</comment>
<dbReference type="EMBL" id="CP073355">
    <property type="protein sequence ID" value="URA10276.1"/>
    <property type="molecule type" value="Genomic_DNA"/>
</dbReference>
<dbReference type="GO" id="GO:0000155">
    <property type="term" value="F:phosphorelay sensor kinase activity"/>
    <property type="evidence" value="ECO:0007669"/>
    <property type="project" value="TreeGrafter"/>
</dbReference>
<accession>A0AAX3BF55</accession>
<sequence>MAKKNPLLDFAFRELQLKDRLLEVLIRVQNCDLEENEDILLQIFLEAFVELFGFERVVYYRFEKGKGLRWGVSKGITEEERHRSYFTQIVSDILESSLSLRWMQRRIPVVLDGNEVFLTYLVLPVTREKTLYGIFYADVRNHSERLDIDLIHILVVQASLSLYYRQMYETMRMQQLELLKLANFKNEIVRQITANIENPLEKTLHFMNEIESAVPEGCVSHFGEIYRRLSQIYLTLEKSLNLGKIGANIEDIFQKEVNICHMIDRILKNYEEEIKKRHIKVEVVFHEKFPLLRGNEDVFRTIFDELISNAVYYNREKGKIRIYAYSDNRGHIIEIQDTGKGIPVEFQGLIFEQFYRVPGSEKHNDKGAGLGLFLVKKFLGYYGATISVQSVEDEGSVFTVIFPA</sequence>
<protein>
    <recommendedName>
        <fullName evidence="2">histidine kinase</fullName>
        <ecNumber evidence="2">2.7.13.3</ecNumber>
    </recommendedName>
</protein>
<dbReference type="GO" id="GO:0004721">
    <property type="term" value="F:phosphoprotein phosphatase activity"/>
    <property type="evidence" value="ECO:0007669"/>
    <property type="project" value="TreeGrafter"/>
</dbReference>
<dbReference type="InterPro" id="IPR050351">
    <property type="entry name" value="BphY/WalK/GraS-like"/>
</dbReference>
<dbReference type="SUPFAM" id="SSF55874">
    <property type="entry name" value="ATPase domain of HSP90 chaperone/DNA topoisomerase II/histidine kinase"/>
    <property type="match status" value="1"/>
</dbReference>
<reference evidence="8" key="2">
    <citation type="submission" date="2022-06" db="EMBL/GenBank/DDBJ databases">
        <title>Thermospira aquatica gen. nov., sp. nov.</title>
        <authorList>
            <person name="Ben Ali Gam Z."/>
            <person name="Labat M."/>
        </authorList>
    </citation>
    <scope>NUCLEOTIDE SEQUENCE</scope>
    <source>
        <strain evidence="8">F1F22</strain>
    </source>
</reference>
<evidence type="ECO:0000256" key="2">
    <source>
        <dbReference type="ARBA" id="ARBA00012438"/>
    </source>
</evidence>
<evidence type="ECO:0000259" key="7">
    <source>
        <dbReference type="PROSITE" id="PS50109"/>
    </source>
</evidence>
<keyword evidence="4" id="KW-0808">Transferase</keyword>
<feature type="domain" description="Histidine kinase" evidence="7">
    <location>
        <begin position="191"/>
        <end position="404"/>
    </location>
</feature>
<dbReference type="PANTHER" id="PTHR45453">
    <property type="entry name" value="PHOSPHATE REGULON SENSOR PROTEIN PHOR"/>
    <property type="match status" value="1"/>
</dbReference>
<dbReference type="InterPro" id="IPR004358">
    <property type="entry name" value="Sig_transdc_His_kin-like_C"/>
</dbReference>
<name>A0AAX3BF55_9SPIR</name>
<evidence type="ECO:0000313" key="8">
    <source>
        <dbReference type="EMBL" id="URA10276.1"/>
    </source>
</evidence>
<evidence type="ECO:0000256" key="1">
    <source>
        <dbReference type="ARBA" id="ARBA00000085"/>
    </source>
</evidence>
<keyword evidence="9" id="KW-1185">Reference proteome</keyword>
<dbReference type="PRINTS" id="PR00344">
    <property type="entry name" value="BCTRLSENSOR"/>
</dbReference>
<reference evidence="8" key="1">
    <citation type="submission" date="2021-04" db="EMBL/GenBank/DDBJ databases">
        <authorList>
            <person name="Postec A."/>
        </authorList>
    </citation>
    <scope>NUCLEOTIDE SEQUENCE</scope>
    <source>
        <strain evidence="8">F1F22</strain>
    </source>
</reference>
<dbReference type="EC" id="2.7.13.3" evidence="2"/>
<dbReference type="Gene3D" id="3.30.565.10">
    <property type="entry name" value="Histidine kinase-like ATPase, C-terminal domain"/>
    <property type="match status" value="1"/>
</dbReference>
<dbReference type="PROSITE" id="PS50109">
    <property type="entry name" value="HIS_KIN"/>
    <property type="match status" value="1"/>
</dbReference>
<evidence type="ECO:0000256" key="5">
    <source>
        <dbReference type="ARBA" id="ARBA00022777"/>
    </source>
</evidence>
<dbReference type="PANTHER" id="PTHR45453:SF1">
    <property type="entry name" value="PHOSPHATE REGULON SENSOR PROTEIN PHOR"/>
    <property type="match status" value="1"/>
</dbReference>
<organism evidence="8 9">
    <name type="scientific">Thermospira aquatica</name>
    <dbReference type="NCBI Taxonomy" id="2828656"/>
    <lineage>
        <taxon>Bacteria</taxon>
        <taxon>Pseudomonadati</taxon>
        <taxon>Spirochaetota</taxon>
        <taxon>Spirochaetia</taxon>
        <taxon>Brevinematales</taxon>
        <taxon>Thermospiraceae</taxon>
        <taxon>Thermospira</taxon>
    </lineage>
</organism>
<evidence type="ECO:0000256" key="6">
    <source>
        <dbReference type="ARBA" id="ARBA00023012"/>
    </source>
</evidence>
<evidence type="ECO:0000256" key="4">
    <source>
        <dbReference type="ARBA" id="ARBA00022679"/>
    </source>
</evidence>
<dbReference type="CDD" id="cd00075">
    <property type="entry name" value="HATPase"/>
    <property type="match status" value="1"/>
</dbReference>
<dbReference type="Proteomes" id="UP001056539">
    <property type="component" value="Chromosome"/>
</dbReference>
<evidence type="ECO:0000256" key="3">
    <source>
        <dbReference type="ARBA" id="ARBA00022553"/>
    </source>
</evidence>
<dbReference type="InterPro" id="IPR029016">
    <property type="entry name" value="GAF-like_dom_sf"/>
</dbReference>
<dbReference type="GO" id="GO:0005886">
    <property type="term" value="C:plasma membrane"/>
    <property type="evidence" value="ECO:0007669"/>
    <property type="project" value="TreeGrafter"/>
</dbReference>
<dbReference type="InterPro" id="IPR036890">
    <property type="entry name" value="HATPase_C_sf"/>
</dbReference>
<evidence type="ECO:0000313" key="9">
    <source>
        <dbReference type="Proteomes" id="UP001056539"/>
    </source>
</evidence>
<dbReference type="GO" id="GO:0016036">
    <property type="term" value="P:cellular response to phosphate starvation"/>
    <property type="evidence" value="ECO:0007669"/>
    <property type="project" value="TreeGrafter"/>
</dbReference>